<dbReference type="eggNOG" id="ENOG502QZZE">
    <property type="taxonomic scope" value="Eukaryota"/>
</dbReference>
<gene>
    <name evidence="4" type="ORF">BN1204_005790</name>
    <name evidence="3" type="ORF">NCLIV_005790</name>
</gene>
<keyword evidence="2" id="KW-0472">Membrane</keyword>
<feature type="region of interest" description="Disordered" evidence="1">
    <location>
        <begin position="34"/>
        <end position="62"/>
    </location>
</feature>
<feature type="compositionally biased region" description="Basic and acidic residues" evidence="1">
    <location>
        <begin position="554"/>
        <end position="582"/>
    </location>
</feature>
<feature type="compositionally biased region" description="Acidic residues" evidence="1">
    <location>
        <begin position="587"/>
        <end position="602"/>
    </location>
</feature>
<reference evidence="3" key="2">
    <citation type="submission" date="2011-03" db="EMBL/GenBank/DDBJ databases">
        <title>Comparative genomics and transcriptomics of Neospora caninum and Toxoplasma gondii.</title>
        <authorList>
            <person name="Reid A.J."/>
            <person name="Sohal A."/>
            <person name="Harris D."/>
            <person name="Quail M."/>
            <person name="Sanders M."/>
            <person name="Berriman M."/>
            <person name="Wastling J.M."/>
            <person name="Pain A."/>
        </authorList>
    </citation>
    <scope>NUCLEOTIDE SEQUENCE</scope>
    <source>
        <strain evidence="3">Liverpool</strain>
    </source>
</reference>
<feature type="transmembrane region" description="Helical" evidence="2">
    <location>
        <begin position="191"/>
        <end position="209"/>
    </location>
</feature>
<dbReference type="Proteomes" id="UP000007494">
    <property type="component" value="Chromosome II"/>
</dbReference>
<dbReference type="RefSeq" id="XP_003880138.1">
    <property type="nucleotide sequence ID" value="XM_003880089.1"/>
</dbReference>
<feature type="transmembrane region" description="Helical" evidence="2">
    <location>
        <begin position="268"/>
        <end position="287"/>
    </location>
</feature>
<reference evidence="5" key="3">
    <citation type="journal article" date="2012" name="PLoS Pathog.">
        <title>Comparative genomics of the apicomplexan parasites Toxoplasma gondii and Neospora caninum: Coccidia differing in host range and transmission strategy.</title>
        <authorList>
            <person name="Reid A.J."/>
            <person name="Vermont S.J."/>
            <person name="Cotton J.A."/>
            <person name="Harris D."/>
            <person name="Hill-Cawthorne G.A."/>
            <person name="Konen-Waisman S."/>
            <person name="Latham S.M."/>
            <person name="Mourier T."/>
            <person name="Norton R."/>
            <person name="Quail M.A."/>
            <person name="Sanders M."/>
            <person name="Shanmugam D."/>
            <person name="Sohal A."/>
            <person name="Wasmuth J.D."/>
            <person name="Brunk B."/>
            <person name="Grigg M.E."/>
            <person name="Howard J.C."/>
            <person name="Parkinson J."/>
            <person name="Roos D.S."/>
            <person name="Trees A.J."/>
            <person name="Berriman M."/>
            <person name="Pain A."/>
            <person name="Wastling J.M."/>
        </authorList>
    </citation>
    <scope>NUCLEOTIDE SEQUENCE [LARGE SCALE GENOMIC DNA]</scope>
    <source>
        <strain evidence="5">Liverpool</strain>
    </source>
</reference>
<dbReference type="GeneID" id="13446161"/>
<feature type="region of interest" description="Disordered" evidence="1">
    <location>
        <begin position="537"/>
        <end position="670"/>
    </location>
</feature>
<dbReference type="AlphaFoldDB" id="F0V8R2"/>
<evidence type="ECO:0000256" key="2">
    <source>
        <dbReference type="SAM" id="Phobius"/>
    </source>
</evidence>
<feature type="transmembrane region" description="Helical" evidence="2">
    <location>
        <begin position="239"/>
        <end position="262"/>
    </location>
</feature>
<keyword evidence="2" id="KW-0812">Transmembrane</keyword>
<dbReference type="OMA" id="FGPCELY"/>
<reference evidence="3" key="1">
    <citation type="submission" date="2011-02" db="EMBL/GenBank/DDBJ databases">
        <authorList>
            <person name="Aslett M."/>
        </authorList>
    </citation>
    <scope>NUCLEOTIDE SEQUENCE</scope>
    <source>
        <strain evidence="3">Liverpool</strain>
    </source>
</reference>
<accession>F0V8R2</accession>
<evidence type="ECO:0000313" key="4">
    <source>
        <dbReference type="EMBL" id="CEL64698.1"/>
    </source>
</evidence>
<keyword evidence="2" id="KW-1133">Transmembrane helix</keyword>
<proteinExistence type="predicted"/>
<dbReference type="VEuPathDB" id="ToxoDB:NCLIV_005790"/>
<name>F0V8R2_NEOCL</name>
<evidence type="ECO:0000256" key="1">
    <source>
        <dbReference type="SAM" id="MobiDB-lite"/>
    </source>
</evidence>
<feature type="transmembrane region" description="Helical" evidence="2">
    <location>
        <begin position="151"/>
        <end position="171"/>
    </location>
</feature>
<feature type="region of interest" description="Disordered" evidence="1">
    <location>
        <begin position="502"/>
        <end position="521"/>
    </location>
</feature>
<feature type="transmembrane region" description="Helical" evidence="2">
    <location>
        <begin position="413"/>
        <end position="433"/>
    </location>
</feature>
<dbReference type="EMBL" id="FR823382">
    <property type="protein sequence ID" value="CBZ50103.1"/>
    <property type="molecule type" value="Genomic_DNA"/>
</dbReference>
<dbReference type="EMBL" id="LN714476">
    <property type="protein sequence ID" value="CEL64698.1"/>
    <property type="molecule type" value="Genomic_DNA"/>
</dbReference>
<reference evidence="4" key="4">
    <citation type="journal article" date="2015" name="PLoS ONE">
        <title>Comprehensive Evaluation of Toxoplasma gondii VEG and Neospora caninum LIV Genomes with Tachyzoite Stage Transcriptome and Proteome Defines Novel Transcript Features.</title>
        <authorList>
            <person name="Ramaprasad A."/>
            <person name="Mourier T."/>
            <person name="Naeem R."/>
            <person name="Malas T.B."/>
            <person name="Moussa E."/>
            <person name="Panigrahi A."/>
            <person name="Vermont S.J."/>
            <person name="Otto T.D."/>
            <person name="Wastling J."/>
            <person name="Pain A."/>
        </authorList>
    </citation>
    <scope>NUCLEOTIDE SEQUENCE</scope>
    <source>
        <strain evidence="4">Liverpool</strain>
    </source>
</reference>
<sequence>MAAAVSAPEEAGHSSAGCVGASFAGEKLGNSYESETYYSQSEARSSRPSICASDRVSAGPQNRATPIYSAAYLPGSVPTGLRGNERTPETCPPEEGKTGFQSVSVVAFEMADKLASNIYELPHQLREGANVIQERTHSTALHIVHRFGVEALVLVAYSFLGIATMIGVTSAVHSKGYFRGIPHGFLSWNSFFAKSLVTGVFYGVFSRFLRYSFSYWEKRIEAHYEAGSSPEVIDNMRQIFSFLLSLGGLEACTCLFVVQLFGSFSFCAFLLVVPIATLLRTVARALLVDYARSDGLALPSLSALYNRSLAGDAGATESETPEDRRHSVLTQAVLTMLDGPQSFFGPCELYSDSEERASLDAGAASLRSSLLAPTGNDESEVYSSSRVAGFVSTLRAVFFGVCQTACHAVDGFLTFELCAVLSLLLFQFSLARFFFQNALFFAVACVVATRAASVIDWFLPSWGAIQVGRSASRSSFLGDAEGELGAMERGLAAGNAGAETVKNGGEPLSISPATTKTAGAEDREASFASYYPIPAGNSGGSGAEGEDAFADAQHAAHETEAEARSQERFFYREVVEGEKDSAFENGASEEEEEEEEEEEAEGDASKLGAEHAVDEAETGVASSWLSMLVNAAKPRDEEDEEDEEEDEEGDSASHSSDNTYREEAISSYYR</sequence>
<dbReference type="InParanoid" id="F0V8R2"/>
<evidence type="ECO:0000313" key="3">
    <source>
        <dbReference type="EMBL" id="CBZ50103.1"/>
    </source>
</evidence>
<dbReference type="OrthoDB" id="330390at2759"/>
<protein>
    <recommendedName>
        <fullName evidence="6">Transmembrane protein</fullName>
    </recommendedName>
</protein>
<organism evidence="3 5">
    <name type="scientific">Neospora caninum (strain Liverpool)</name>
    <dbReference type="NCBI Taxonomy" id="572307"/>
    <lineage>
        <taxon>Eukaryota</taxon>
        <taxon>Sar</taxon>
        <taxon>Alveolata</taxon>
        <taxon>Apicomplexa</taxon>
        <taxon>Conoidasida</taxon>
        <taxon>Coccidia</taxon>
        <taxon>Eucoccidiorida</taxon>
        <taxon>Eimeriorina</taxon>
        <taxon>Sarcocystidae</taxon>
        <taxon>Neospora</taxon>
    </lineage>
</organism>
<feature type="compositionally biased region" description="Acidic residues" evidence="1">
    <location>
        <begin position="637"/>
        <end position="650"/>
    </location>
</feature>
<keyword evidence="5" id="KW-1185">Reference proteome</keyword>
<evidence type="ECO:0000313" key="5">
    <source>
        <dbReference type="Proteomes" id="UP000007494"/>
    </source>
</evidence>
<evidence type="ECO:0008006" key="6">
    <source>
        <dbReference type="Google" id="ProtNLM"/>
    </source>
</evidence>